<dbReference type="InterPro" id="IPR005467">
    <property type="entry name" value="His_kinase_dom"/>
</dbReference>
<dbReference type="OrthoDB" id="9810730at2"/>
<dbReference type="InterPro" id="IPR001789">
    <property type="entry name" value="Sig_transdc_resp-reg_receiver"/>
</dbReference>
<dbReference type="InterPro" id="IPR036097">
    <property type="entry name" value="HisK_dim/P_sf"/>
</dbReference>
<dbReference type="SUPFAM" id="SSF47384">
    <property type="entry name" value="Homodimeric domain of signal transducing histidine kinase"/>
    <property type="match status" value="1"/>
</dbReference>
<dbReference type="AlphaFoldDB" id="A0A157NT59"/>
<keyword evidence="5" id="KW-0418">Kinase</keyword>
<evidence type="ECO:0000256" key="1">
    <source>
        <dbReference type="ARBA" id="ARBA00000085"/>
    </source>
</evidence>
<keyword evidence="7" id="KW-0812">Transmembrane</keyword>
<evidence type="ECO:0000256" key="2">
    <source>
        <dbReference type="ARBA" id="ARBA00012438"/>
    </source>
</evidence>
<dbReference type="Gene3D" id="3.30.565.10">
    <property type="entry name" value="Histidine kinase-like ATPase, C-terminal domain"/>
    <property type="match status" value="1"/>
</dbReference>
<dbReference type="Pfam" id="PF02518">
    <property type="entry name" value="HATPase_c"/>
    <property type="match status" value="1"/>
</dbReference>
<name>A0A157NT59_9BORD</name>
<evidence type="ECO:0000256" key="7">
    <source>
        <dbReference type="SAM" id="Phobius"/>
    </source>
</evidence>
<dbReference type="EC" id="2.7.13.3" evidence="2"/>
<feature type="domain" description="Histidine kinase" evidence="8">
    <location>
        <begin position="458"/>
        <end position="675"/>
    </location>
</feature>
<dbReference type="Pfam" id="PF00512">
    <property type="entry name" value="HisKA"/>
    <property type="match status" value="1"/>
</dbReference>
<dbReference type="PANTHER" id="PTHR43047:SF72">
    <property type="entry name" value="OSMOSENSING HISTIDINE PROTEIN KINASE SLN1"/>
    <property type="match status" value="1"/>
</dbReference>
<organism evidence="10 11">
    <name type="scientific">Bordetella ansorpii</name>
    <dbReference type="NCBI Taxonomy" id="288768"/>
    <lineage>
        <taxon>Bacteria</taxon>
        <taxon>Pseudomonadati</taxon>
        <taxon>Pseudomonadota</taxon>
        <taxon>Betaproteobacteria</taxon>
        <taxon>Burkholderiales</taxon>
        <taxon>Alcaligenaceae</taxon>
        <taxon>Bordetella</taxon>
    </lineage>
</organism>
<dbReference type="InterPro" id="IPR003594">
    <property type="entry name" value="HATPase_dom"/>
</dbReference>
<proteinExistence type="predicted"/>
<feature type="transmembrane region" description="Helical" evidence="7">
    <location>
        <begin position="264"/>
        <end position="284"/>
    </location>
</feature>
<dbReference type="SMART" id="SM00448">
    <property type="entry name" value="REC"/>
    <property type="match status" value="1"/>
</dbReference>
<dbReference type="SUPFAM" id="SSF55874">
    <property type="entry name" value="ATPase domain of HSP90 chaperone/DNA topoisomerase II/histidine kinase"/>
    <property type="match status" value="1"/>
</dbReference>
<feature type="transmembrane region" description="Helical" evidence="7">
    <location>
        <begin position="350"/>
        <end position="371"/>
    </location>
</feature>
<dbReference type="PROSITE" id="PS50109">
    <property type="entry name" value="HIS_KIN"/>
    <property type="match status" value="1"/>
</dbReference>
<keyword evidence="3 6" id="KW-0597">Phosphoprotein</keyword>
<comment type="catalytic activity">
    <reaction evidence="1">
        <text>ATP + protein L-histidine = ADP + protein N-phospho-L-histidine.</text>
        <dbReference type="EC" id="2.7.13.3"/>
    </reaction>
</comment>
<dbReference type="Gene3D" id="1.10.287.130">
    <property type="match status" value="1"/>
</dbReference>
<evidence type="ECO:0000313" key="10">
    <source>
        <dbReference type="EMBL" id="SAI24314.1"/>
    </source>
</evidence>
<dbReference type="InterPro" id="IPR003661">
    <property type="entry name" value="HisK_dim/P_dom"/>
</dbReference>
<keyword evidence="7" id="KW-0472">Membrane</keyword>
<dbReference type="Pfam" id="PF07696">
    <property type="entry name" value="7TMR-DISMED2"/>
    <property type="match status" value="1"/>
</dbReference>
<dbReference type="InterPro" id="IPR011623">
    <property type="entry name" value="7TMR_DISM_rcpt_extracell_dom1"/>
</dbReference>
<dbReference type="InterPro" id="IPR036890">
    <property type="entry name" value="HATPase_C_sf"/>
</dbReference>
<sequence length="900" mass="97586">MNRLDLSRVRGLFLLLVLWLCGVFCLQGNAWAQEAVPRAPVDLASVADRLPLADHLSSFQDRDGLLTAVQALQRDWPAASAQRLNRGFTASAIWLRGEFINNGNAPALRWLSVGVPRLEDVRFFVFRSGAAEPRRTVLAGNRLPISEGPVPSALSVLDLALQPGERATVLIRVQSRSAVTIEAALWMPDTFREADERGGVILMLLEGGLAMIAVYALVLGLAHRDVVFLLLGVSLVAEIFYSLSFQGLLYRYLLTDGGEAVLRAPSVFSIVAMSLFSLMAMLFAGLHRIRYWKWIYCVLSGAGLLGAVWAAFGDYRSAASTLTSLVFVLNLVWMVSMIDGWRRGQANARLFLLSFSIYCAALFVRLAFIHGWLPGRWGGGPEIAWDLLSVSLMMAMILYGRSRQLREAREAAQRELFEARGREQERLERAVTERTQALQEALIAADEASRVRQDFLARISHDLRTPLTSIIGFADLIQAGGRDDAPRGTIIRRSADHMLGMVNDLIDYAAGADGQAVRPAPVYIHALLDTVAKEATSLAARRGNRFVLEVGGGLPAVLEMDGKRVRQVLGNLIDNAVKFTADGTVSLHVAYADAIEGQSGTLQLAIVDTGCGIAPQDQERIFEPFQRLDAARDQPGVGLGLSIVQQWVQRMHGTLEVLSAVGTGTTFIFTLPTRALDESQVVLHYMPDAAAVLPPIDGQGRRIWVAEDTPEIRDFLVEELASLGFVVESSDDGMAVLARIALPDAQAPDLILTDHDMAGADGMAVLAAAKQRWGNVPVVVVSATPHVAAGEAEADVLAYDASLLKPVNLAELRNTLARLLALPRSQAMPAAVEPQNGAQRPGAEALADGRRLLDSGAVSDLVDWADGLQAEDARLAAFCEEVRRLARMGDLQGLQVLCAA</sequence>
<dbReference type="GO" id="GO:0000155">
    <property type="term" value="F:phosphorelay sensor kinase activity"/>
    <property type="evidence" value="ECO:0007669"/>
    <property type="project" value="InterPro"/>
</dbReference>
<gene>
    <name evidence="10" type="primary">bvgS_2</name>
    <name evidence="10" type="ORF">SAMEA1982600_01924</name>
</gene>
<feature type="transmembrane region" description="Helical" evidence="7">
    <location>
        <begin position="291"/>
        <end position="312"/>
    </location>
</feature>
<accession>A0A157NT59</accession>
<feature type="transmembrane region" description="Helical" evidence="7">
    <location>
        <begin position="226"/>
        <end position="244"/>
    </location>
</feature>
<dbReference type="SMART" id="SM00387">
    <property type="entry name" value="HATPase_c"/>
    <property type="match status" value="1"/>
</dbReference>
<dbReference type="SUPFAM" id="SSF52172">
    <property type="entry name" value="CheY-like"/>
    <property type="match status" value="1"/>
</dbReference>
<evidence type="ECO:0000259" key="8">
    <source>
        <dbReference type="PROSITE" id="PS50109"/>
    </source>
</evidence>
<dbReference type="InterPro" id="IPR011622">
    <property type="entry name" value="7TMR_DISM_rcpt_extracell_dom2"/>
</dbReference>
<dbReference type="GO" id="GO:0009927">
    <property type="term" value="F:histidine phosphotransfer kinase activity"/>
    <property type="evidence" value="ECO:0007669"/>
    <property type="project" value="TreeGrafter"/>
</dbReference>
<dbReference type="InterPro" id="IPR004358">
    <property type="entry name" value="Sig_transdc_His_kin-like_C"/>
</dbReference>
<dbReference type="Pfam" id="PF00072">
    <property type="entry name" value="Response_reg"/>
    <property type="match status" value="1"/>
</dbReference>
<dbReference type="SMART" id="SM00388">
    <property type="entry name" value="HisKA"/>
    <property type="match status" value="1"/>
</dbReference>
<feature type="transmembrane region" description="Helical" evidence="7">
    <location>
        <begin position="318"/>
        <end position="338"/>
    </location>
</feature>
<dbReference type="Pfam" id="PF07695">
    <property type="entry name" value="7TMR-DISM_7TM"/>
    <property type="match status" value="1"/>
</dbReference>
<dbReference type="Gene3D" id="3.40.50.2300">
    <property type="match status" value="1"/>
</dbReference>
<protein>
    <recommendedName>
        <fullName evidence="2">histidine kinase</fullName>
        <ecNumber evidence="2">2.7.13.3</ecNumber>
    </recommendedName>
</protein>
<feature type="modified residue" description="4-aspartylphosphate" evidence="6">
    <location>
        <position position="754"/>
    </location>
</feature>
<dbReference type="InterPro" id="IPR011006">
    <property type="entry name" value="CheY-like_superfamily"/>
</dbReference>
<dbReference type="Gene3D" id="2.60.40.2380">
    <property type="match status" value="1"/>
</dbReference>
<evidence type="ECO:0000313" key="11">
    <source>
        <dbReference type="Proteomes" id="UP000077037"/>
    </source>
</evidence>
<dbReference type="CDD" id="cd16922">
    <property type="entry name" value="HATPase_EvgS-ArcB-TorS-like"/>
    <property type="match status" value="1"/>
</dbReference>
<evidence type="ECO:0000256" key="5">
    <source>
        <dbReference type="ARBA" id="ARBA00022777"/>
    </source>
</evidence>
<dbReference type="Proteomes" id="UP000077037">
    <property type="component" value="Unassembled WGS sequence"/>
</dbReference>
<keyword evidence="4 10" id="KW-0808">Transferase</keyword>
<keyword evidence="7" id="KW-1133">Transmembrane helix</keyword>
<dbReference type="RefSeq" id="WP_066410898.1">
    <property type="nucleotide sequence ID" value="NZ_FKBS01000014.1"/>
</dbReference>
<evidence type="ECO:0000256" key="4">
    <source>
        <dbReference type="ARBA" id="ARBA00022679"/>
    </source>
</evidence>
<reference evidence="10 11" key="1">
    <citation type="submission" date="2016-03" db="EMBL/GenBank/DDBJ databases">
        <authorList>
            <consortium name="Pathogen Informatics"/>
        </authorList>
    </citation>
    <scope>NUCLEOTIDE SEQUENCE [LARGE SCALE GENOMIC DNA]</scope>
    <source>
        <strain evidence="10 11">NCTC13364</strain>
    </source>
</reference>
<dbReference type="PROSITE" id="PS50110">
    <property type="entry name" value="RESPONSE_REGULATORY"/>
    <property type="match status" value="1"/>
</dbReference>
<dbReference type="GO" id="GO:0005886">
    <property type="term" value="C:plasma membrane"/>
    <property type="evidence" value="ECO:0007669"/>
    <property type="project" value="TreeGrafter"/>
</dbReference>
<feature type="domain" description="Response regulatory" evidence="9">
    <location>
        <begin position="702"/>
        <end position="820"/>
    </location>
</feature>
<dbReference type="PRINTS" id="PR00344">
    <property type="entry name" value="BCTRLSENSOR"/>
</dbReference>
<evidence type="ECO:0000259" key="9">
    <source>
        <dbReference type="PROSITE" id="PS50110"/>
    </source>
</evidence>
<dbReference type="EMBL" id="FKBS01000014">
    <property type="protein sequence ID" value="SAI24314.1"/>
    <property type="molecule type" value="Genomic_DNA"/>
</dbReference>
<feature type="transmembrane region" description="Helical" evidence="7">
    <location>
        <begin position="200"/>
        <end position="219"/>
    </location>
</feature>
<dbReference type="CDD" id="cd00082">
    <property type="entry name" value="HisKA"/>
    <property type="match status" value="1"/>
</dbReference>
<evidence type="ECO:0000256" key="6">
    <source>
        <dbReference type="PROSITE-ProRule" id="PRU00169"/>
    </source>
</evidence>
<dbReference type="PANTHER" id="PTHR43047">
    <property type="entry name" value="TWO-COMPONENT HISTIDINE PROTEIN KINASE"/>
    <property type="match status" value="1"/>
</dbReference>
<evidence type="ECO:0000256" key="3">
    <source>
        <dbReference type="ARBA" id="ARBA00022553"/>
    </source>
</evidence>